<keyword evidence="2" id="KW-1133">Transmembrane helix</keyword>
<evidence type="ECO:0000256" key="1">
    <source>
        <dbReference type="SAM" id="Coils"/>
    </source>
</evidence>
<proteinExistence type="predicted"/>
<dbReference type="EMBL" id="HBEO01014134">
    <property type="protein sequence ID" value="CAD8482605.1"/>
    <property type="molecule type" value="Transcribed_RNA"/>
</dbReference>
<gene>
    <name evidence="3" type="ORF">HPHI1048_LOCUS9635</name>
    <name evidence="4" type="ORF">HPHI1048_LOCUS9636</name>
</gene>
<feature type="coiled-coil region" evidence="1">
    <location>
        <begin position="98"/>
        <end position="125"/>
    </location>
</feature>
<sequence length="126" mass="14174">MVFPVAAVAFSSVTSLLGACGSWGYMKLKTIDEQIERISTNTRMLELSVDSAKKGSVWSELLQPLATEWAPPLKVISYSLCAASIAFVLVGVGAWLELRCFRVEIHRLREENDALRKELRRERNMD</sequence>
<protein>
    <submittedName>
        <fullName evidence="4">Uncharacterized protein</fullName>
    </submittedName>
</protein>
<evidence type="ECO:0000313" key="4">
    <source>
        <dbReference type="EMBL" id="CAD8482606.1"/>
    </source>
</evidence>
<dbReference type="AlphaFoldDB" id="A0A6T7PQB5"/>
<evidence type="ECO:0000256" key="2">
    <source>
        <dbReference type="SAM" id="Phobius"/>
    </source>
</evidence>
<reference evidence="4" key="1">
    <citation type="submission" date="2021-01" db="EMBL/GenBank/DDBJ databases">
        <authorList>
            <person name="Corre E."/>
            <person name="Pelletier E."/>
            <person name="Niang G."/>
            <person name="Scheremetjew M."/>
            <person name="Finn R."/>
            <person name="Kale V."/>
            <person name="Holt S."/>
            <person name="Cochrane G."/>
            <person name="Meng A."/>
            <person name="Brown T."/>
            <person name="Cohen L."/>
        </authorList>
    </citation>
    <scope>NUCLEOTIDE SEQUENCE</scope>
    <source>
        <strain evidence="4">CCMP325</strain>
    </source>
</reference>
<accession>A0A6T7PQB5</accession>
<keyword evidence="1" id="KW-0175">Coiled coil</keyword>
<dbReference type="EMBL" id="HBEO01014135">
    <property type="protein sequence ID" value="CAD8482606.1"/>
    <property type="molecule type" value="Transcribed_RNA"/>
</dbReference>
<feature type="transmembrane region" description="Helical" evidence="2">
    <location>
        <begin position="75"/>
        <end position="98"/>
    </location>
</feature>
<evidence type="ECO:0000313" key="3">
    <source>
        <dbReference type="EMBL" id="CAD8482605.1"/>
    </source>
</evidence>
<name>A0A6T7PQB5_9CRYP</name>
<keyword evidence="2" id="KW-0472">Membrane</keyword>
<organism evidence="4">
    <name type="scientific">Hanusia phi</name>
    <dbReference type="NCBI Taxonomy" id="3032"/>
    <lineage>
        <taxon>Eukaryota</taxon>
        <taxon>Cryptophyceae</taxon>
        <taxon>Pyrenomonadales</taxon>
        <taxon>Geminigeraceae</taxon>
        <taxon>Hanusia</taxon>
    </lineage>
</organism>
<keyword evidence="2" id="KW-0812">Transmembrane</keyword>